<dbReference type="InterPro" id="IPR035437">
    <property type="entry name" value="SNase_OB-fold_sf"/>
</dbReference>
<dbReference type="SUPFAM" id="SSF50199">
    <property type="entry name" value="Staphylococcal nuclease"/>
    <property type="match status" value="1"/>
</dbReference>
<accession>Q1QQU8</accession>
<dbReference type="Gene3D" id="2.40.50.90">
    <property type="match status" value="1"/>
</dbReference>
<feature type="domain" description="TNase-like" evidence="1">
    <location>
        <begin position="50"/>
        <end position="170"/>
    </location>
</feature>
<evidence type="ECO:0000313" key="2">
    <source>
        <dbReference type="EMBL" id="ABE61399.1"/>
    </source>
</evidence>
<dbReference type="SMART" id="SM00318">
    <property type="entry name" value="SNc"/>
    <property type="match status" value="1"/>
</dbReference>
<name>Q1QQU8_NITHX</name>
<proteinExistence type="predicted"/>
<sequence length="273" mass="29178">MQPGPRIMLRGSQRSERSQAARRFAAVALLCGLSFGGAAPSIAAGCQFAIQGAGVVSAVIDARTLRLDDGRDVRLAGVEVVAEDSHDSLAALAALIGRHVILRGERDDPDRYGRQSAFIYLDASASSVQSELLGRGEALASADVADKACAAELATAEAAARQTRRGTWASSVVVKNADNPDDILTRIGQFAVVEGKVLSVRQAGGTFYVNFGRRWTRDFAATISRRMMPSFEAAGVVPASFENRRVRVRGWVQRRGGPRIEVLRVGQIEVVGD</sequence>
<reference evidence="2 3" key="1">
    <citation type="submission" date="2006-03" db="EMBL/GenBank/DDBJ databases">
        <title>Complete sequence of chromosome of Nitrobacter hamburgensis X14.</title>
        <authorList>
            <consortium name="US DOE Joint Genome Institute"/>
            <person name="Copeland A."/>
            <person name="Lucas S."/>
            <person name="Lapidus A."/>
            <person name="Barry K."/>
            <person name="Detter J.C."/>
            <person name="Glavina del Rio T."/>
            <person name="Hammon N."/>
            <person name="Israni S."/>
            <person name="Dalin E."/>
            <person name="Tice H."/>
            <person name="Pitluck S."/>
            <person name="Chain P."/>
            <person name="Malfatti S."/>
            <person name="Shin M."/>
            <person name="Vergez L."/>
            <person name="Schmutz J."/>
            <person name="Larimer F."/>
            <person name="Land M."/>
            <person name="Hauser L."/>
            <person name="Kyrpides N."/>
            <person name="Ivanova N."/>
            <person name="Ward B."/>
            <person name="Arp D."/>
            <person name="Klotz M."/>
            <person name="Stein L."/>
            <person name="O'Mullan G."/>
            <person name="Starkenburg S."/>
            <person name="Sayavedra L."/>
            <person name="Poret-Peterson A.T."/>
            <person name="Gentry M.E."/>
            <person name="Bruce D."/>
            <person name="Richardson P."/>
        </authorList>
    </citation>
    <scope>NUCLEOTIDE SEQUENCE [LARGE SCALE GENOMIC DNA]</scope>
    <source>
        <strain evidence="3">DSM 10229 / NCIMB 13809 / X14</strain>
    </source>
</reference>
<evidence type="ECO:0000259" key="1">
    <source>
        <dbReference type="SMART" id="SM00318"/>
    </source>
</evidence>
<dbReference type="STRING" id="323097.Nham_0509"/>
<dbReference type="KEGG" id="nha:Nham_0509"/>
<protein>
    <submittedName>
        <fullName evidence="2">Nuclease (SNase-like)</fullName>
    </submittedName>
</protein>
<dbReference type="InterPro" id="IPR016071">
    <property type="entry name" value="Staphylococal_nuclease_OB-fold"/>
</dbReference>
<gene>
    <name evidence="2" type="ordered locus">Nham_0509</name>
</gene>
<evidence type="ECO:0000313" key="3">
    <source>
        <dbReference type="Proteomes" id="UP000001953"/>
    </source>
</evidence>
<dbReference type="Proteomes" id="UP000001953">
    <property type="component" value="Chromosome"/>
</dbReference>
<dbReference type="eggNOG" id="COG1525">
    <property type="taxonomic scope" value="Bacteria"/>
</dbReference>
<dbReference type="Pfam" id="PF00565">
    <property type="entry name" value="SNase"/>
    <property type="match status" value="1"/>
</dbReference>
<dbReference type="EMBL" id="CP000319">
    <property type="protein sequence ID" value="ABE61399.1"/>
    <property type="molecule type" value="Genomic_DNA"/>
</dbReference>
<dbReference type="AlphaFoldDB" id="Q1QQU8"/>
<organism evidence="2 3">
    <name type="scientific">Nitrobacter hamburgensis (strain DSM 10229 / NCIMB 13809 / X14)</name>
    <dbReference type="NCBI Taxonomy" id="323097"/>
    <lineage>
        <taxon>Bacteria</taxon>
        <taxon>Pseudomonadati</taxon>
        <taxon>Pseudomonadota</taxon>
        <taxon>Alphaproteobacteria</taxon>
        <taxon>Hyphomicrobiales</taxon>
        <taxon>Nitrobacteraceae</taxon>
        <taxon>Nitrobacter</taxon>
    </lineage>
</organism>
<dbReference type="HOGENOM" id="CLU_064698_0_0_5"/>
<keyword evidence="3" id="KW-1185">Reference proteome</keyword>